<evidence type="ECO:0000256" key="1">
    <source>
        <dbReference type="ARBA" id="ARBA00022723"/>
    </source>
</evidence>
<evidence type="ECO:0000256" key="3">
    <source>
        <dbReference type="ARBA" id="ARBA00023014"/>
    </source>
</evidence>
<dbReference type="Pfam" id="PF01656">
    <property type="entry name" value="CbiA"/>
    <property type="match status" value="1"/>
</dbReference>
<keyword evidence="3" id="KW-0411">Iron-sulfur</keyword>
<dbReference type="InterPro" id="IPR017896">
    <property type="entry name" value="4Fe4S_Fe-S-bd"/>
</dbReference>
<evidence type="ECO:0000256" key="2">
    <source>
        <dbReference type="ARBA" id="ARBA00023004"/>
    </source>
</evidence>
<dbReference type="PANTHER" id="PTHR43534">
    <property type="entry name" value="MIND SUPERFAMILY P-LOOP ATPASE CONTAINING AN INSERTED FERREDOXIN DOMAIN"/>
    <property type="match status" value="1"/>
</dbReference>
<dbReference type="Pfam" id="PF00037">
    <property type="entry name" value="Fer4"/>
    <property type="match status" value="1"/>
</dbReference>
<dbReference type="InterPro" id="IPR017900">
    <property type="entry name" value="4Fe4S_Fe_S_CS"/>
</dbReference>
<dbReference type="PROSITE" id="PS51379">
    <property type="entry name" value="4FE4S_FER_2"/>
    <property type="match status" value="2"/>
</dbReference>
<keyword evidence="2" id="KW-0408">Iron</keyword>
<feature type="domain" description="4Fe-4S ferredoxin-type" evidence="4">
    <location>
        <begin position="60"/>
        <end position="87"/>
    </location>
</feature>
<dbReference type="AlphaFoldDB" id="A0A1H4EH71"/>
<dbReference type="CDD" id="cd03110">
    <property type="entry name" value="SIMIBI_bact_arch"/>
    <property type="match status" value="1"/>
</dbReference>
<proteinExistence type="predicted"/>
<dbReference type="InterPro" id="IPR002586">
    <property type="entry name" value="CobQ/CobB/MinD/ParA_Nub-bd_dom"/>
</dbReference>
<gene>
    <name evidence="5" type="ORF">SAMN04515656_14210</name>
</gene>
<feature type="domain" description="4Fe-4S ferredoxin-type" evidence="4">
    <location>
        <begin position="88"/>
        <end position="117"/>
    </location>
</feature>
<dbReference type="GO" id="GO:0046872">
    <property type="term" value="F:metal ion binding"/>
    <property type="evidence" value="ECO:0007669"/>
    <property type="project" value="UniProtKB-KW"/>
</dbReference>
<dbReference type="OrthoDB" id="9800558at2"/>
<dbReference type="Gene3D" id="3.40.50.300">
    <property type="entry name" value="P-loop containing nucleotide triphosphate hydrolases"/>
    <property type="match status" value="1"/>
</dbReference>
<keyword evidence="6" id="KW-1185">Reference proteome</keyword>
<dbReference type="SUPFAM" id="SSF52540">
    <property type="entry name" value="P-loop containing nucleoside triphosphate hydrolases"/>
    <property type="match status" value="1"/>
</dbReference>
<evidence type="ECO:0000313" key="5">
    <source>
        <dbReference type="EMBL" id="SEA84353.1"/>
    </source>
</evidence>
<dbReference type="STRING" id="81409.SAMN04515656_14210"/>
<dbReference type="SUPFAM" id="SSF54862">
    <property type="entry name" value="4Fe-4S ferredoxins"/>
    <property type="match status" value="1"/>
</dbReference>
<sequence>MKQLLILSGKGGTGKTTIASAFIKLANAKAYADCDVDAPNLHLITGWNVEPEKTDYYGLPKAEIYSELCIQCDQCRQNCRFDAISIDEKYKVDPFACEGCGVCEYVCPAEAITLKPAVAGELMLYYDKEKVFSTAQLKMGSGTSGMLVTEVKKQMKAATVDTELAIIDGSPGIGCPVIASLSGVDMVLIVAEPSISGISDMERVIKTAAKFGTKTAVCINKYDTNIENTEKIEEFCKKQGLPFIGRIPFDLGAVKAINNGQTIVDIDCTSGTAVKEVYHKTMNLLFEKGGG</sequence>
<dbReference type="GO" id="GO:0051536">
    <property type="term" value="F:iron-sulfur cluster binding"/>
    <property type="evidence" value="ECO:0007669"/>
    <property type="project" value="UniProtKB-KW"/>
</dbReference>
<dbReference type="RefSeq" id="WP_090309929.1">
    <property type="nucleotide sequence ID" value="NZ_FNRK01000042.1"/>
</dbReference>
<dbReference type="PROSITE" id="PS00198">
    <property type="entry name" value="4FE4S_FER_1"/>
    <property type="match status" value="1"/>
</dbReference>
<evidence type="ECO:0000313" key="6">
    <source>
        <dbReference type="Proteomes" id="UP000199394"/>
    </source>
</evidence>
<organism evidence="5 6">
    <name type="scientific">Eubacterium aggregans</name>
    <dbReference type="NCBI Taxonomy" id="81409"/>
    <lineage>
        <taxon>Bacteria</taxon>
        <taxon>Bacillati</taxon>
        <taxon>Bacillota</taxon>
        <taxon>Clostridia</taxon>
        <taxon>Eubacteriales</taxon>
        <taxon>Eubacteriaceae</taxon>
        <taxon>Eubacterium</taxon>
    </lineage>
</organism>
<reference evidence="5 6" key="1">
    <citation type="submission" date="2016-10" db="EMBL/GenBank/DDBJ databases">
        <authorList>
            <person name="de Groot N.N."/>
        </authorList>
    </citation>
    <scope>NUCLEOTIDE SEQUENCE [LARGE SCALE GENOMIC DNA]</scope>
    <source>
        <strain evidence="5 6">SR12</strain>
    </source>
</reference>
<dbReference type="Gene3D" id="3.30.70.20">
    <property type="match status" value="1"/>
</dbReference>
<name>A0A1H4EH71_9FIRM</name>
<dbReference type="Proteomes" id="UP000199394">
    <property type="component" value="Unassembled WGS sequence"/>
</dbReference>
<keyword evidence="1" id="KW-0479">Metal-binding</keyword>
<accession>A0A1H4EH71</accession>
<dbReference type="EMBL" id="FNRK01000042">
    <property type="protein sequence ID" value="SEA84353.1"/>
    <property type="molecule type" value="Genomic_DNA"/>
</dbReference>
<dbReference type="PANTHER" id="PTHR43534:SF1">
    <property type="entry name" value="4FE-4S CLUSTER CONTAINING PARA FAMILY ATPASE PROTEIN"/>
    <property type="match status" value="1"/>
</dbReference>
<protein>
    <submittedName>
        <fullName evidence="5">MinD superfamily P-loop ATPase, contains an inserted ferredoxin domain</fullName>
    </submittedName>
</protein>
<dbReference type="InterPro" id="IPR027417">
    <property type="entry name" value="P-loop_NTPase"/>
</dbReference>
<evidence type="ECO:0000259" key="4">
    <source>
        <dbReference type="PROSITE" id="PS51379"/>
    </source>
</evidence>